<gene>
    <name evidence="2" type="ordered locus">CKL_0021</name>
</gene>
<dbReference type="AlphaFoldDB" id="A5N470"/>
<accession>A5N470</accession>
<keyword evidence="3" id="KW-1185">Reference proteome</keyword>
<evidence type="ECO:0000313" key="3">
    <source>
        <dbReference type="Proteomes" id="UP000002411"/>
    </source>
</evidence>
<dbReference type="InterPro" id="IPR013762">
    <property type="entry name" value="Integrase-like_cat_sf"/>
</dbReference>
<proteinExistence type="predicted"/>
<dbReference type="STRING" id="431943.CKL_0021"/>
<dbReference type="EMBL" id="CP000673">
    <property type="protein sequence ID" value="EDK32101.1"/>
    <property type="molecule type" value="Genomic_DNA"/>
</dbReference>
<dbReference type="HOGENOM" id="CLU_2859778_0_0_9"/>
<dbReference type="RefSeq" id="WP_011988627.1">
    <property type="nucleotide sequence ID" value="NC_009706.1"/>
</dbReference>
<keyword evidence="1" id="KW-0233">DNA recombination</keyword>
<evidence type="ECO:0000313" key="2">
    <source>
        <dbReference type="EMBL" id="EDK32101.1"/>
    </source>
</evidence>
<sequence>MQGGLTKCELLGSEWHKIKSPEKYKNVIQALLGHIDVNTTRKPYVHVSEAKKKEVANLLDNFLD</sequence>
<dbReference type="KEGG" id="ckl:CKL_0021"/>
<reference evidence="2 3" key="1">
    <citation type="journal article" date="2008" name="Proc. Natl. Acad. Sci. U.S.A.">
        <title>The genome of Clostridium kluyveri, a strict anaerobe with unique metabolic features.</title>
        <authorList>
            <person name="Seedorf H."/>
            <person name="Fricke W.F."/>
            <person name="Veith B."/>
            <person name="Brueggemann H."/>
            <person name="Liesegang H."/>
            <person name="Strittmatter A."/>
            <person name="Miethke M."/>
            <person name="Buckel W."/>
            <person name="Hinderberger J."/>
            <person name="Li F."/>
            <person name="Hagemeier C."/>
            <person name="Thauer R.K."/>
            <person name="Gottschalk G."/>
        </authorList>
    </citation>
    <scope>NUCLEOTIDE SEQUENCE [LARGE SCALE GENOMIC DNA]</scope>
    <source>
        <strain evidence="3">ATCC 8527 / DSM 555 / NCIMB 10680</strain>
    </source>
</reference>
<name>A5N470_CLOK5</name>
<dbReference type="GO" id="GO:0003677">
    <property type="term" value="F:DNA binding"/>
    <property type="evidence" value="ECO:0007669"/>
    <property type="project" value="InterPro"/>
</dbReference>
<evidence type="ECO:0000256" key="1">
    <source>
        <dbReference type="ARBA" id="ARBA00023172"/>
    </source>
</evidence>
<dbReference type="GO" id="GO:0015074">
    <property type="term" value="P:DNA integration"/>
    <property type="evidence" value="ECO:0007669"/>
    <property type="project" value="InterPro"/>
</dbReference>
<dbReference type="Proteomes" id="UP000002411">
    <property type="component" value="Chromosome"/>
</dbReference>
<protein>
    <submittedName>
        <fullName evidence="2">Recombinase-related protein</fullName>
    </submittedName>
</protein>
<dbReference type="InterPro" id="IPR011010">
    <property type="entry name" value="DNA_brk_join_enz"/>
</dbReference>
<dbReference type="SUPFAM" id="SSF56349">
    <property type="entry name" value="DNA breaking-rejoining enzymes"/>
    <property type="match status" value="1"/>
</dbReference>
<organism evidence="2 3">
    <name type="scientific">Clostridium kluyveri (strain ATCC 8527 / DSM 555 / NBRC 12016 / NCIMB 10680 / K1)</name>
    <dbReference type="NCBI Taxonomy" id="431943"/>
    <lineage>
        <taxon>Bacteria</taxon>
        <taxon>Bacillati</taxon>
        <taxon>Bacillota</taxon>
        <taxon>Clostridia</taxon>
        <taxon>Eubacteriales</taxon>
        <taxon>Clostridiaceae</taxon>
        <taxon>Clostridium</taxon>
    </lineage>
</organism>
<dbReference type="Gene3D" id="1.10.443.10">
    <property type="entry name" value="Intergrase catalytic core"/>
    <property type="match status" value="1"/>
</dbReference>
<dbReference type="GO" id="GO:0006310">
    <property type="term" value="P:DNA recombination"/>
    <property type="evidence" value="ECO:0007669"/>
    <property type="project" value="UniProtKB-KW"/>
</dbReference>